<organism evidence="1 2">
    <name type="scientific">Cohnella lubricantis</name>
    <dbReference type="NCBI Taxonomy" id="2163172"/>
    <lineage>
        <taxon>Bacteria</taxon>
        <taxon>Bacillati</taxon>
        <taxon>Bacillota</taxon>
        <taxon>Bacilli</taxon>
        <taxon>Bacillales</taxon>
        <taxon>Paenibacillaceae</taxon>
        <taxon>Cohnella</taxon>
    </lineage>
</organism>
<gene>
    <name evidence="1" type="ORF">H4Q31_15580</name>
</gene>
<dbReference type="EMBL" id="JACJVN010000059">
    <property type="protein sequence ID" value="MBB6678711.1"/>
    <property type="molecule type" value="Genomic_DNA"/>
</dbReference>
<dbReference type="RefSeq" id="WP_185179980.1">
    <property type="nucleotide sequence ID" value="NZ_CBCSEP010000040.1"/>
</dbReference>
<dbReference type="Proteomes" id="UP000574133">
    <property type="component" value="Unassembled WGS sequence"/>
</dbReference>
<sequence>MRLTDTLFYWLQMKLMTDRRPEDEAARASLRYFAQILSEDHGLQSIRVASCDHSKIYVTYEDREHAEQTVWFDREAAEQLGNDLYGAAEDPA</sequence>
<evidence type="ECO:0000313" key="2">
    <source>
        <dbReference type="Proteomes" id="UP000574133"/>
    </source>
</evidence>
<keyword evidence="2" id="KW-1185">Reference proteome</keyword>
<name>A0A841TJP3_9BACL</name>
<dbReference type="AlphaFoldDB" id="A0A841TJP3"/>
<evidence type="ECO:0000313" key="1">
    <source>
        <dbReference type="EMBL" id="MBB6678711.1"/>
    </source>
</evidence>
<proteinExistence type="predicted"/>
<comment type="caution">
    <text evidence="1">The sequence shown here is derived from an EMBL/GenBank/DDBJ whole genome shotgun (WGS) entry which is preliminary data.</text>
</comment>
<protein>
    <submittedName>
        <fullName evidence="1">Uncharacterized protein</fullName>
    </submittedName>
</protein>
<reference evidence="1 2" key="1">
    <citation type="submission" date="2020-08" db="EMBL/GenBank/DDBJ databases">
        <title>Cohnella phylogeny.</title>
        <authorList>
            <person name="Dunlap C."/>
        </authorList>
    </citation>
    <scope>NUCLEOTIDE SEQUENCE [LARGE SCALE GENOMIC DNA]</scope>
    <source>
        <strain evidence="1 2">DSM 103658</strain>
    </source>
</reference>
<accession>A0A841TJP3</accession>